<protein>
    <recommendedName>
        <fullName evidence="4">DUF1761 domain-containing protein</fullName>
    </recommendedName>
</protein>
<evidence type="ECO:0000313" key="3">
    <source>
        <dbReference type="Proteomes" id="UP000230859"/>
    </source>
</evidence>
<organism evidence="2 3">
    <name type="scientific">Candidatus Abzuiibacterium crystallinum</name>
    <dbReference type="NCBI Taxonomy" id="1974748"/>
    <lineage>
        <taxon>Bacteria</taxon>
        <taxon>Pseudomonadati</taxon>
        <taxon>Candidatus Omnitrophota</taxon>
        <taxon>Candidatus Abzuiibacterium</taxon>
    </lineage>
</organism>
<reference evidence="2 3" key="1">
    <citation type="submission" date="2017-09" db="EMBL/GenBank/DDBJ databases">
        <title>Depth-based differentiation of microbial function through sediment-hosted aquifers and enrichment of novel symbionts in the deep terrestrial subsurface.</title>
        <authorList>
            <person name="Probst A.J."/>
            <person name="Ladd B."/>
            <person name="Jarett J.K."/>
            <person name="Geller-Mcgrath D.E."/>
            <person name="Sieber C.M."/>
            <person name="Emerson J.B."/>
            <person name="Anantharaman K."/>
            <person name="Thomas B.C."/>
            <person name="Malmstrom R."/>
            <person name="Stieglmeier M."/>
            <person name="Klingl A."/>
            <person name="Woyke T."/>
            <person name="Ryan C.M."/>
            <person name="Banfield J.F."/>
        </authorList>
    </citation>
    <scope>NUCLEOTIDE SEQUENCE [LARGE SCALE GENOMIC DNA]</scope>
    <source>
        <strain evidence="2">CG11_big_fil_rev_8_21_14_0_20_45_26</strain>
    </source>
</reference>
<accession>A0A2H0LKR8</accession>
<keyword evidence="1" id="KW-0472">Membrane</keyword>
<evidence type="ECO:0000256" key="1">
    <source>
        <dbReference type="SAM" id="Phobius"/>
    </source>
</evidence>
<feature type="transmembrane region" description="Helical" evidence="1">
    <location>
        <begin position="110"/>
        <end position="130"/>
    </location>
</feature>
<keyword evidence="1" id="KW-1133">Transmembrane helix</keyword>
<feature type="transmembrane region" description="Helical" evidence="1">
    <location>
        <begin position="78"/>
        <end position="98"/>
    </location>
</feature>
<sequence>MGKLLKDVSMVFSAGAFGGFVNAFLIWILGRWHITQAIGVKLVPDWKPEYIYPKVVWGGIWGLMFLLPYFTDSIIKRGVIFSLAPTAVVLFYILPVHLGKGPLGMELGRLLPLFALIVNAAWGIAAAWWLQVTH</sequence>
<dbReference type="Proteomes" id="UP000230859">
    <property type="component" value="Unassembled WGS sequence"/>
</dbReference>
<gene>
    <name evidence="2" type="ORF">COV74_10505</name>
</gene>
<evidence type="ECO:0008006" key="4">
    <source>
        <dbReference type="Google" id="ProtNLM"/>
    </source>
</evidence>
<feature type="transmembrane region" description="Helical" evidence="1">
    <location>
        <begin position="12"/>
        <end position="30"/>
    </location>
</feature>
<proteinExistence type="predicted"/>
<comment type="caution">
    <text evidence="2">The sequence shown here is derived from an EMBL/GenBank/DDBJ whole genome shotgun (WGS) entry which is preliminary data.</text>
</comment>
<feature type="transmembrane region" description="Helical" evidence="1">
    <location>
        <begin position="50"/>
        <end position="71"/>
    </location>
</feature>
<evidence type="ECO:0000313" key="2">
    <source>
        <dbReference type="EMBL" id="PIQ85020.1"/>
    </source>
</evidence>
<keyword evidence="1" id="KW-0812">Transmembrane</keyword>
<name>A0A2H0LKR8_9BACT</name>
<dbReference type="AlphaFoldDB" id="A0A2H0LKR8"/>
<dbReference type="EMBL" id="PCVY01000076">
    <property type="protein sequence ID" value="PIQ85020.1"/>
    <property type="molecule type" value="Genomic_DNA"/>
</dbReference>